<reference evidence="2 3" key="1">
    <citation type="submission" date="2023-12" db="EMBL/GenBank/DDBJ databases">
        <title>Novel species of the genus Arcicella isolated from rivers.</title>
        <authorList>
            <person name="Lu H."/>
        </authorList>
    </citation>
    <scope>NUCLEOTIDE SEQUENCE [LARGE SCALE GENOMIC DNA]</scope>
    <source>
        <strain evidence="2 3">DC2W</strain>
    </source>
</reference>
<keyword evidence="3" id="KW-1185">Reference proteome</keyword>
<feature type="transmembrane region" description="Helical" evidence="1">
    <location>
        <begin position="9"/>
        <end position="33"/>
    </location>
</feature>
<dbReference type="EMBL" id="JAYGIL010000011">
    <property type="protein sequence ID" value="MEA5403347.1"/>
    <property type="molecule type" value="Genomic_DNA"/>
</dbReference>
<evidence type="ECO:0000313" key="2">
    <source>
        <dbReference type="EMBL" id="MEA5403347.1"/>
    </source>
</evidence>
<comment type="caution">
    <text evidence="2">The sequence shown here is derived from an EMBL/GenBank/DDBJ whole genome shotgun (WGS) entry which is preliminary data.</text>
</comment>
<proteinExistence type="predicted"/>
<keyword evidence="1" id="KW-0472">Membrane</keyword>
<keyword evidence="1" id="KW-1133">Transmembrane helix</keyword>
<organism evidence="2 3">
    <name type="scientific">Arcicella gelida</name>
    <dbReference type="NCBI Taxonomy" id="2984195"/>
    <lineage>
        <taxon>Bacteria</taxon>
        <taxon>Pseudomonadati</taxon>
        <taxon>Bacteroidota</taxon>
        <taxon>Cytophagia</taxon>
        <taxon>Cytophagales</taxon>
        <taxon>Flectobacillaceae</taxon>
        <taxon>Arcicella</taxon>
    </lineage>
</organism>
<name>A0ABU5S4C2_9BACT</name>
<protein>
    <submittedName>
        <fullName evidence="2">Uncharacterized protein</fullName>
    </submittedName>
</protein>
<gene>
    <name evidence="2" type="ORF">VB776_10500</name>
</gene>
<accession>A0ABU5S4C2</accession>
<dbReference type="Proteomes" id="UP001303899">
    <property type="component" value="Unassembled WGS sequence"/>
</dbReference>
<evidence type="ECO:0000313" key="3">
    <source>
        <dbReference type="Proteomes" id="UP001303899"/>
    </source>
</evidence>
<evidence type="ECO:0000256" key="1">
    <source>
        <dbReference type="SAM" id="Phobius"/>
    </source>
</evidence>
<dbReference type="RefSeq" id="WP_323328773.1">
    <property type="nucleotide sequence ID" value="NZ_JAYGIL010000011.1"/>
</dbReference>
<sequence length="123" mass="13981">MNTRSKLHIAFRIFCLVSTLHFIGLSVGGIHYLSFFLSKEKIVSIQNKAETEKKSDSNPTDDIPESEDIDAYKVVCILHSYSVFDKDIISIESIYHSALTLFSSYSSRILRGHFDVIIQPPRV</sequence>
<keyword evidence="1" id="KW-0812">Transmembrane</keyword>